<dbReference type="Pfam" id="PF01740">
    <property type="entry name" value="STAS"/>
    <property type="match status" value="1"/>
</dbReference>
<dbReference type="InterPro" id="IPR002645">
    <property type="entry name" value="STAS_dom"/>
</dbReference>
<protein>
    <recommendedName>
        <fullName evidence="2">Anti-sigma factor antagonist</fullName>
    </recommendedName>
</protein>
<dbReference type="AlphaFoldDB" id="A0A4R4UAP2"/>
<evidence type="ECO:0000256" key="2">
    <source>
        <dbReference type="RuleBase" id="RU003749"/>
    </source>
</evidence>
<dbReference type="EMBL" id="SMKV01000045">
    <property type="protein sequence ID" value="TDC88210.1"/>
    <property type="molecule type" value="Genomic_DNA"/>
</dbReference>
<dbReference type="NCBIfam" id="TIGR00377">
    <property type="entry name" value="ant_ant_sig"/>
    <property type="match status" value="1"/>
</dbReference>
<organism evidence="4 5">
    <name type="scientific">Saccharopolyspora aridisoli</name>
    <dbReference type="NCBI Taxonomy" id="2530385"/>
    <lineage>
        <taxon>Bacteria</taxon>
        <taxon>Bacillati</taxon>
        <taxon>Actinomycetota</taxon>
        <taxon>Actinomycetes</taxon>
        <taxon>Pseudonocardiales</taxon>
        <taxon>Pseudonocardiaceae</taxon>
        <taxon>Saccharopolyspora</taxon>
    </lineage>
</organism>
<dbReference type="Proteomes" id="UP000294744">
    <property type="component" value="Unassembled WGS sequence"/>
</dbReference>
<evidence type="ECO:0000313" key="5">
    <source>
        <dbReference type="Proteomes" id="UP000294744"/>
    </source>
</evidence>
<sequence length="149" mass="15910">MHAFSITATLPGVFANYAHRSHHGSMASDINDNTTPFNAVAKWSGRTLFVTATGEIELVNSPQLESVLNQALADEPEVLVLDIMDVTFLSSAGLAVLVRAHRDADAAGTEFRVVAANAATLRPIQLMGLDQEFDVFADRDDALSGARGL</sequence>
<gene>
    <name evidence="4" type="ORF">E1161_24135</name>
</gene>
<dbReference type="SUPFAM" id="SSF52091">
    <property type="entry name" value="SpoIIaa-like"/>
    <property type="match status" value="1"/>
</dbReference>
<dbReference type="OrthoDB" id="5194587at2"/>
<name>A0A4R4UAP2_9PSEU</name>
<evidence type="ECO:0000313" key="4">
    <source>
        <dbReference type="EMBL" id="TDC88210.1"/>
    </source>
</evidence>
<comment type="similarity">
    <text evidence="1 2">Belongs to the anti-sigma-factor antagonist family.</text>
</comment>
<dbReference type="PROSITE" id="PS50801">
    <property type="entry name" value="STAS"/>
    <property type="match status" value="1"/>
</dbReference>
<dbReference type="InterPro" id="IPR003658">
    <property type="entry name" value="Anti-sigma_ant"/>
</dbReference>
<proteinExistence type="inferred from homology"/>
<dbReference type="CDD" id="cd07043">
    <property type="entry name" value="STAS_anti-anti-sigma_factors"/>
    <property type="match status" value="1"/>
</dbReference>
<evidence type="ECO:0000259" key="3">
    <source>
        <dbReference type="PROSITE" id="PS50801"/>
    </source>
</evidence>
<feature type="domain" description="STAS" evidence="3">
    <location>
        <begin position="48"/>
        <end position="146"/>
    </location>
</feature>
<dbReference type="InterPro" id="IPR036513">
    <property type="entry name" value="STAS_dom_sf"/>
</dbReference>
<dbReference type="PANTHER" id="PTHR33495:SF13">
    <property type="entry name" value="ANTI-SIGMA-F FACTOR ANTAGONIST RSFB"/>
    <property type="match status" value="1"/>
</dbReference>
<comment type="caution">
    <text evidence="4">The sequence shown here is derived from an EMBL/GenBank/DDBJ whole genome shotgun (WGS) entry which is preliminary data.</text>
</comment>
<reference evidence="4 5" key="1">
    <citation type="submission" date="2019-03" db="EMBL/GenBank/DDBJ databases">
        <title>Draft genome sequences of novel Actinobacteria.</title>
        <authorList>
            <person name="Sahin N."/>
            <person name="Ay H."/>
            <person name="Saygin H."/>
        </authorList>
    </citation>
    <scope>NUCLEOTIDE SEQUENCE [LARGE SCALE GENOMIC DNA]</scope>
    <source>
        <strain evidence="4 5">16K404</strain>
    </source>
</reference>
<keyword evidence="5" id="KW-1185">Reference proteome</keyword>
<evidence type="ECO:0000256" key="1">
    <source>
        <dbReference type="ARBA" id="ARBA00009013"/>
    </source>
</evidence>
<dbReference type="PANTHER" id="PTHR33495">
    <property type="entry name" value="ANTI-SIGMA FACTOR ANTAGONIST TM_1081-RELATED-RELATED"/>
    <property type="match status" value="1"/>
</dbReference>
<accession>A0A4R4UAP2</accession>
<dbReference type="GO" id="GO:0043856">
    <property type="term" value="F:anti-sigma factor antagonist activity"/>
    <property type="evidence" value="ECO:0007669"/>
    <property type="project" value="InterPro"/>
</dbReference>
<dbReference type="Gene3D" id="3.30.750.24">
    <property type="entry name" value="STAS domain"/>
    <property type="match status" value="1"/>
</dbReference>